<name>A0A8X6W932_TRICX</name>
<protein>
    <submittedName>
        <fullName evidence="1">Uncharacterized protein</fullName>
    </submittedName>
</protein>
<sequence length="82" mass="9432">MRSDRYSEADCVCLGPPETSLPSSSRETFYSFVNIKIQAELGTIHFTFCPDHFNRVHLNWTDRGMQTRGTRIVWACIVFGTE</sequence>
<dbReference type="AlphaFoldDB" id="A0A8X6W932"/>
<dbReference type="EMBL" id="BMAU01021394">
    <property type="protein sequence ID" value="GFY30638.1"/>
    <property type="molecule type" value="Genomic_DNA"/>
</dbReference>
<evidence type="ECO:0000313" key="1">
    <source>
        <dbReference type="EMBL" id="GFY30638.1"/>
    </source>
</evidence>
<gene>
    <name evidence="1" type="ORF">TNCV_3118001</name>
</gene>
<reference evidence="1" key="1">
    <citation type="submission" date="2020-08" db="EMBL/GenBank/DDBJ databases">
        <title>Multicomponent nature underlies the extraordinary mechanical properties of spider dragline silk.</title>
        <authorList>
            <person name="Kono N."/>
            <person name="Nakamura H."/>
            <person name="Mori M."/>
            <person name="Yoshida Y."/>
            <person name="Ohtoshi R."/>
            <person name="Malay A.D."/>
            <person name="Moran D.A.P."/>
            <person name="Tomita M."/>
            <person name="Numata K."/>
            <person name="Arakawa K."/>
        </authorList>
    </citation>
    <scope>NUCLEOTIDE SEQUENCE</scope>
</reference>
<organism evidence="1 2">
    <name type="scientific">Trichonephila clavipes</name>
    <name type="common">Golden silk orbweaver</name>
    <name type="synonym">Nephila clavipes</name>
    <dbReference type="NCBI Taxonomy" id="2585209"/>
    <lineage>
        <taxon>Eukaryota</taxon>
        <taxon>Metazoa</taxon>
        <taxon>Ecdysozoa</taxon>
        <taxon>Arthropoda</taxon>
        <taxon>Chelicerata</taxon>
        <taxon>Arachnida</taxon>
        <taxon>Araneae</taxon>
        <taxon>Araneomorphae</taxon>
        <taxon>Entelegynae</taxon>
        <taxon>Araneoidea</taxon>
        <taxon>Nephilidae</taxon>
        <taxon>Trichonephila</taxon>
    </lineage>
</organism>
<dbReference type="Proteomes" id="UP000887159">
    <property type="component" value="Unassembled WGS sequence"/>
</dbReference>
<evidence type="ECO:0000313" key="2">
    <source>
        <dbReference type="Proteomes" id="UP000887159"/>
    </source>
</evidence>
<comment type="caution">
    <text evidence="1">The sequence shown here is derived from an EMBL/GenBank/DDBJ whole genome shotgun (WGS) entry which is preliminary data.</text>
</comment>
<accession>A0A8X6W932</accession>
<keyword evidence="2" id="KW-1185">Reference proteome</keyword>
<proteinExistence type="predicted"/>